<organism evidence="2 3">
    <name type="scientific">Rhodococcus olei</name>
    <dbReference type="NCBI Taxonomy" id="2161675"/>
    <lineage>
        <taxon>Bacteria</taxon>
        <taxon>Bacillati</taxon>
        <taxon>Actinomycetota</taxon>
        <taxon>Actinomycetes</taxon>
        <taxon>Mycobacteriales</taxon>
        <taxon>Nocardiaceae</taxon>
        <taxon>Rhodococcus</taxon>
    </lineage>
</organism>
<evidence type="ECO:0000313" key="2">
    <source>
        <dbReference type="EMBL" id="GAA4482341.1"/>
    </source>
</evidence>
<feature type="compositionally biased region" description="Basic and acidic residues" evidence="1">
    <location>
        <begin position="17"/>
        <end position="26"/>
    </location>
</feature>
<keyword evidence="3" id="KW-1185">Reference proteome</keyword>
<proteinExistence type="predicted"/>
<dbReference type="EMBL" id="BAABFB010000050">
    <property type="protein sequence ID" value="GAA4482341.1"/>
    <property type="molecule type" value="Genomic_DNA"/>
</dbReference>
<feature type="compositionally biased region" description="Basic and acidic residues" evidence="1">
    <location>
        <begin position="33"/>
        <end position="47"/>
    </location>
</feature>
<gene>
    <name evidence="2" type="ORF">GCM10023094_32080</name>
</gene>
<accession>A0ABP8P882</accession>
<evidence type="ECO:0000313" key="3">
    <source>
        <dbReference type="Proteomes" id="UP001501183"/>
    </source>
</evidence>
<feature type="region of interest" description="Disordered" evidence="1">
    <location>
        <begin position="1"/>
        <end position="50"/>
    </location>
</feature>
<feature type="region of interest" description="Disordered" evidence="1">
    <location>
        <begin position="73"/>
        <end position="94"/>
    </location>
</feature>
<evidence type="ECO:0000256" key="1">
    <source>
        <dbReference type="SAM" id="MobiDB-lite"/>
    </source>
</evidence>
<sequence length="94" mass="10360">MTPADRRLRAQLAAHESWSRTPDRAARTAKARRAAEARFERQVDPDGRLSPQERAIRAQHARKAHFARLALKSAQARRRAAGSAPSGPKPDATA</sequence>
<name>A0ABP8P882_9NOCA</name>
<comment type="caution">
    <text evidence="2">The sequence shown here is derived from an EMBL/GenBank/DDBJ whole genome shotgun (WGS) entry which is preliminary data.</text>
</comment>
<protein>
    <submittedName>
        <fullName evidence="2">Uncharacterized protein</fullName>
    </submittedName>
</protein>
<dbReference type="Proteomes" id="UP001501183">
    <property type="component" value="Unassembled WGS sequence"/>
</dbReference>
<reference evidence="3" key="1">
    <citation type="journal article" date="2019" name="Int. J. Syst. Evol. Microbiol.">
        <title>The Global Catalogue of Microorganisms (GCM) 10K type strain sequencing project: providing services to taxonomists for standard genome sequencing and annotation.</title>
        <authorList>
            <consortium name="The Broad Institute Genomics Platform"/>
            <consortium name="The Broad Institute Genome Sequencing Center for Infectious Disease"/>
            <person name="Wu L."/>
            <person name="Ma J."/>
        </authorList>
    </citation>
    <scope>NUCLEOTIDE SEQUENCE [LARGE SCALE GENOMIC DNA]</scope>
    <source>
        <strain evidence="3">JCM 32206</strain>
    </source>
</reference>